<evidence type="ECO:0000313" key="3">
    <source>
        <dbReference type="WBParaSite" id="MhA1_Contig1262.frz3.gene5"/>
    </source>
</evidence>
<evidence type="ECO:0000256" key="1">
    <source>
        <dbReference type="SAM" id="Coils"/>
    </source>
</evidence>
<keyword evidence="1" id="KW-0175">Coiled coil</keyword>
<protein>
    <submittedName>
        <fullName evidence="3">Uncharacterized protein</fullName>
    </submittedName>
</protein>
<dbReference type="AlphaFoldDB" id="A0A1I8B2K0"/>
<keyword evidence="2" id="KW-1185">Reference proteome</keyword>
<organism evidence="2 3">
    <name type="scientific">Meloidogyne hapla</name>
    <name type="common">Root-knot nematode worm</name>
    <dbReference type="NCBI Taxonomy" id="6305"/>
    <lineage>
        <taxon>Eukaryota</taxon>
        <taxon>Metazoa</taxon>
        <taxon>Ecdysozoa</taxon>
        <taxon>Nematoda</taxon>
        <taxon>Chromadorea</taxon>
        <taxon>Rhabditida</taxon>
        <taxon>Tylenchina</taxon>
        <taxon>Tylenchomorpha</taxon>
        <taxon>Tylenchoidea</taxon>
        <taxon>Meloidogynidae</taxon>
        <taxon>Meloidogyninae</taxon>
        <taxon>Meloidogyne</taxon>
    </lineage>
</organism>
<evidence type="ECO:0000313" key="2">
    <source>
        <dbReference type="Proteomes" id="UP000095281"/>
    </source>
</evidence>
<accession>A0A1I8B2K0</accession>
<sequence>MLSQLNINVVNNTPTSTPRNINIVKQSQKSVRRIDFEVNDGEENDLALQNKKMEGEQKQNNLKAEKVEKNNGKIIIENNKSKQTKQKMKLNPDPDMRFTYIGNEKPDLYEDTFFRLLEKKSFEQLEDDWPRNSDLEANDNFNIFEQLDDENGFINPI</sequence>
<name>A0A1I8B2K0_MELHA</name>
<feature type="coiled-coil region" evidence="1">
    <location>
        <begin position="39"/>
        <end position="70"/>
    </location>
</feature>
<reference evidence="3" key="1">
    <citation type="submission" date="2016-11" db="UniProtKB">
        <authorList>
            <consortium name="WormBaseParasite"/>
        </authorList>
    </citation>
    <scope>IDENTIFICATION</scope>
</reference>
<proteinExistence type="predicted"/>
<dbReference type="WBParaSite" id="MhA1_Contig1262.frz3.gene5">
    <property type="protein sequence ID" value="MhA1_Contig1262.frz3.gene5"/>
    <property type="gene ID" value="MhA1_Contig1262.frz3.gene5"/>
</dbReference>
<dbReference type="Proteomes" id="UP000095281">
    <property type="component" value="Unplaced"/>
</dbReference>